<dbReference type="PANTHER" id="PTHR30404">
    <property type="entry name" value="N-ACETYLMURAMOYL-L-ALANINE AMIDASE"/>
    <property type="match status" value="1"/>
</dbReference>
<keyword evidence="3 6" id="KW-0378">Hydrolase</keyword>
<accession>A0A6N2QZ00</accession>
<dbReference type="Gene3D" id="3.40.630.40">
    <property type="entry name" value="Zn-dependent exopeptidases"/>
    <property type="match status" value="1"/>
</dbReference>
<name>A0A6N2QZ00_9BACT</name>
<feature type="compositionally biased region" description="Low complexity" evidence="4">
    <location>
        <begin position="135"/>
        <end position="151"/>
    </location>
</feature>
<feature type="domain" description="MurNAc-LAA" evidence="5">
    <location>
        <begin position="375"/>
        <end position="530"/>
    </location>
</feature>
<feature type="region of interest" description="Disordered" evidence="4">
    <location>
        <begin position="135"/>
        <end position="161"/>
    </location>
</feature>
<sequence>MAKIVKFFLFFFLAVFLWGGDFDKNFSNFDKNFDNSSKAVKEKFHKELKDIYLQTSIDKNKIDRINVLKRLVYSSKALKLNHKGYESELNLLGDNYESYINQKINLSKFIPKNSKIVDEKVALEQDEKTKTIIEKSQNSNKQNDKNLNQKNDNIKEKNTNNKKIITTKESKSYEVNKNIRLRLKSVDKTDTGIKLIFNRHISEDEIKKFALKSKEYRNVIDIKAVNNAKTSKILRHLSDEIRIAQYNPKTTRVVFTQKNSFNINLKYDENSIFIDIKNPSNSKNLTIPPVAKTSSSGKKTAQNKKEPLKIDRKQRTIVIDPGHGGKDSGAIGNGLKEKDLVLKISQFLGDELKSMGYKVLFTRNKDVFINLKDRTAFANKKNADMFISIHINAGPKTKSGSLLSGVETFFLSPARSERSKNAAALENKGDIEDMNHFSQETYLNFLNREKIIASNKVAIDIQKHMLNKVQAKYNVKDGGVREAPFWVLVGATMPAILVECGYISNKNDSKNLASRVYQKLIAEGVANGVDAYFLKNE</sequence>
<feature type="region of interest" description="Disordered" evidence="4">
    <location>
        <begin position="285"/>
        <end position="307"/>
    </location>
</feature>
<dbReference type="PANTHER" id="PTHR30404:SF0">
    <property type="entry name" value="N-ACETYLMURAMOYL-L-ALANINE AMIDASE AMIC"/>
    <property type="match status" value="1"/>
</dbReference>
<dbReference type="InterPro" id="IPR050695">
    <property type="entry name" value="N-acetylmuramoyl_amidase_3"/>
</dbReference>
<reference evidence="6" key="1">
    <citation type="submission" date="2019-11" db="EMBL/GenBank/DDBJ databases">
        <authorList>
            <person name="Feng L."/>
        </authorList>
    </citation>
    <scope>NUCLEOTIDE SEQUENCE</scope>
    <source>
        <strain evidence="6">CUreolyticusLFYP111</strain>
    </source>
</reference>
<dbReference type="Gene3D" id="2.60.40.3500">
    <property type="match status" value="1"/>
</dbReference>
<organism evidence="6">
    <name type="scientific">Campylobacter ureolyticus</name>
    <dbReference type="NCBI Taxonomy" id="827"/>
    <lineage>
        <taxon>Bacteria</taxon>
        <taxon>Pseudomonadati</taxon>
        <taxon>Campylobacterota</taxon>
        <taxon>Epsilonproteobacteria</taxon>
        <taxon>Campylobacterales</taxon>
        <taxon>Campylobacteraceae</taxon>
        <taxon>Campylobacter</taxon>
    </lineage>
</organism>
<dbReference type="EMBL" id="CACRSK010000001">
    <property type="protein sequence ID" value="VYS72995.1"/>
    <property type="molecule type" value="Genomic_DNA"/>
</dbReference>
<dbReference type="CDD" id="cd02696">
    <property type="entry name" value="MurNAc-LAA"/>
    <property type="match status" value="1"/>
</dbReference>
<dbReference type="SMART" id="SM00646">
    <property type="entry name" value="Ami_3"/>
    <property type="match status" value="1"/>
</dbReference>
<comment type="catalytic activity">
    <reaction evidence="1">
        <text>Hydrolyzes the link between N-acetylmuramoyl residues and L-amino acid residues in certain cell-wall glycopeptides.</text>
        <dbReference type="EC" id="3.5.1.28"/>
    </reaction>
</comment>
<dbReference type="Pfam" id="PF01520">
    <property type="entry name" value="Amidase_3"/>
    <property type="match status" value="1"/>
</dbReference>
<gene>
    <name evidence="6" type="primary">amiC</name>
    <name evidence="6" type="ORF">CULFYP111_00063</name>
</gene>
<protein>
    <recommendedName>
        <fullName evidence="2">N-acetylmuramoyl-L-alanine amidase</fullName>
        <ecNumber evidence="2">3.5.1.28</ecNumber>
    </recommendedName>
</protein>
<dbReference type="EC" id="3.5.1.28" evidence="2"/>
<evidence type="ECO:0000259" key="5">
    <source>
        <dbReference type="SMART" id="SM00646"/>
    </source>
</evidence>
<dbReference type="RefSeq" id="WP_156846603.1">
    <property type="nucleotide sequence ID" value="NZ_CACRSK010000001.1"/>
</dbReference>
<dbReference type="AlphaFoldDB" id="A0A6N2QZ00"/>
<evidence type="ECO:0000256" key="2">
    <source>
        <dbReference type="ARBA" id="ARBA00011901"/>
    </source>
</evidence>
<proteinExistence type="predicted"/>
<dbReference type="GO" id="GO:0009253">
    <property type="term" value="P:peptidoglycan catabolic process"/>
    <property type="evidence" value="ECO:0007669"/>
    <property type="project" value="InterPro"/>
</dbReference>
<dbReference type="GO" id="GO:0030288">
    <property type="term" value="C:outer membrane-bounded periplasmic space"/>
    <property type="evidence" value="ECO:0007669"/>
    <property type="project" value="TreeGrafter"/>
</dbReference>
<evidence type="ECO:0000313" key="6">
    <source>
        <dbReference type="EMBL" id="VYS72995.1"/>
    </source>
</evidence>
<dbReference type="GO" id="GO:0008745">
    <property type="term" value="F:N-acetylmuramoyl-L-alanine amidase activity"/>
    <property type="evidence" value="ECO:0007669"/>
    <property type="project" value="UniProtKB-EC"/>
</dbReference>
<dbReference type="InterPro" id="IPR002508">
    <property type="entry name" value="MurNAc-LAA_cat"/>
</dbReference>
<evidence type="ECO:0000256" key="3">
    <source>
        <dbReference type="ARBA" id="ARBA00022801"/>
    </source>
</evidence>
<dbReference type="FunFam" id="3.40.630.40:FF:000005">
    <property type="entry name" value="N-acetylmuramoyl-L-alanine amidase (AmiA)"/>
    <property type="match status" value="1"/>
</dbReference>
<evidence type="ECO:0000256" key="4">
    <source>
        <dbReference type="SAM" id="MobiDB-lite"/>
    </source>
</evidence>
<dbReference type="SUPFAM" id="SSF53187">
    <property type="entry name" value="Zn-dependent exopeptidases"/>
    <property type="match status" value="1"/>
</dbReference>
<evidence type="ECO:0000256" key="1">
    <source>
        <dbReference type="ARBA" id="ARBA00001561"/>
    </source>
</evidence>